<proteinExistence type="inferred from homology"/>
<dbReference type="Gene3D" id="3.40.190.290">
    <property type="match status" value="1"/>
</dbReference>
<evidence type="ECO:0000313" key="7">
    <source>
        <dbReference type="Proteomes" id="UP001525968"/>
    </source>
</evidence>
<keyword evidence="4" id="KW-0804">Transcription</keyword>
<dbReference type="PROSITE" id="PS50931">
    <property type="entry name" value="HTH_LYSR"/>
    <property type="match status" value="1"/>
</dbReference>
<dbReference type="InterPro" id="IPR036390">
    <property type="entry name" value="WH_DNA-bd_sf"/>
</dbReference>
<dbReference type="Pfam" id="PF00126">
    <property type="entry name" value="HTH_1"/>
    <property type="match status" value="1"/>
</dbReference>
<dbReference type="SUPFAM" id="SSF53850">
    <property type="entry name" value="Periplasmic binding protein-like II"/>
    <property type="match status" value="1"/>
</dbReference>
<comment type="similarity">
    <text evidence="1">Belongs to the LysR transcriptional regulatory family.</text>
</comment>
<dbReference type="EMBL" id="JAODYH010000007">
    <property type="protein sequence ID" value="MCT9812049.1"/>
    <property type="molecule type" value="Genomic_DNA"/>
</dbReference>
<evidence type="ECO:0000256" key="3">
    <source>
        <dbReference type="ARBA" id="ARBA00023125"/>
    </source>
</evidence>
<keyword evidence="3" id="KW-0238">DNA-binding</keyword>
<dbReference type="InterPro" id="IPR050950">
    <property type="entry name" value="HTH-type_LysR_regulators"/>
</dbReference>
<gene>
    <name evidence="6" type="ORF">N0K08_15495</name>
</gene>
<evidence type="ECO:0000256" key="1">
    <source>
        <dbReference type="ARBA" id="ARBA00009437"/>
    </source>
</evidence>
<organism evidence="6 7">
    <name type="scientific">Acidovorax bellezanensis</name>
    <dbReference type="NCBI Taxonomy" id="2976702"/>
    <lineage>
        <taxon>Bacteria</taxon>
        <taxon>Pseudomonadati</taxon>
        <taxon>Pseudomonadota</taxon>
        <taxon>Betaproteobacteria</taxon>
        <taxon>Burkholderiales</taxon>
        <taxon>Comamonadaceae</taxon>
        <taxon>Acidovorax</taxon>
    </lineage>
</organism>
<dbReference type="PANTHER" id="PTHR30419">
    <property type="entry name" value="HTH-TYPE TRANSCRIPTIONAL REGULATOR YBHD"/>
    <property type="match status" value="1"/>
</dbReference>
<evidence type="ECO:0000313" key="6">
    <source>
        <dbReference type="EMBL" id="MCT9812049.1"/>
    </source>
</evidence>
<comment type="caution">
    <text evidence="6">The sequence shown here is derived from an EMBL/GenBank/DDBJ whole genome shotgun (WGS) entry which is preliminary data.</text>
</comment>
<evidence type="ECO:0000259" key="5">
    <source>
        <dbReference type="PROSITE" id="PS50931"/>
    </source>
</evidence>
<dbReference type="InterPro" id="IPR036388">
    <property type="entry name" value="WH-like_DNA-bd_sf"/>
</dbReference>
<dbReference type="SUPFAM" id="SSF46785">
    <property type="entry name" value="Winged helix' DNA-binding domain"/>
    <property type="match status" value="1"/>
</dbReference>
<keyword evidence="7" id="KW-1185">Reference proteome</keyword>
<sequence>MASSVHPVQSLLARLKLRHLRVIQALGELHTAAKVATHFHVSPAAVSKTLAEVEEIVGVPLFERGHRGMRPTEIGKEMLASAAIVLGQLSRMAESLHALREGTRGQLSMAFRTTSVQALIAQAICSFRELHPRVDITLVEGGVLDLIAQLDEGALDLMFAYDDPRFEHAALQRAPMIAQQPLLVVASVAHPLLQRKRLTAQDLCEQQWCLPVPGARMLHHLQAAFHALGVPPPEMGVRVSDVSMTIKLMQTAPFLAVFPQHSAAQLEQEGVARVLPFKLDRQIESVVAVWNGALAPRAAAKAFRDFVLQA</sequence>
<feature type="domain" description="HTH lysR-type" evidence="5">
    <location>
        <begin position="15"/>
        <end position="72"/>
    </location>
</feature>
<dbReference type="InterPro" id="IPR005119">
    <property type="entry name" value="LysR_subst-bd"/>
</dbReference>
<dbReference type="RefSeq" id="WP_261501289.1">
    <property type="nucleotide sequence ID" value="NZ_JAODYH010000007.1"/>
</dbReference>
<keyword evidence="2" id="KW-0805">Transcription regulation</keyword>
<dbReference type="PANTHER" id="PTHR30419:SF8">
    <property type="entry name" value="NITROGEN ASSIMILATION TRANSCRIPTIONAL ACTIVATOR-RELATED"/>
    <property type="match status" value="1"/>
</dbReference>
<evidence type="ECO:0000256" key="4">
    <source>
        <dbReference type="ARBA" id="ARBA00023163"/>
    </source>
</evidence>
<reference evidence="6 7" key="1">
    <citation type="submission" date="2022-09" db="EMBL/GenBank/DDBJ databases">
        <title>Draft genome of isolate Be4.</title>
        <authorList>
            <person name="Sanchez-Castro I."/>
            <person name="Martinez-Rodriguez P."/>
            <person name="Descostes M."/>
            <person name="Merroun M."/>
        </authorList>
    </citation>
    <scope>NUCLEOTIDE SEQUENCE [LARGE SCALE GENOMIC DNA]</scope>
    <source>
        <strain evidence="6 7">Be4</strain>
    </source>
</reference>
<protein>
    <submittedName>
        <fullName evidence="6">LysR family transcriptional regulator</fullName>
    </submittedName>
</protein>
<name>A0ABT2PNJ2_9BURK</name>
<dbReference type="InterPro" id="IPR000847">
    <property type="entry name" value="LysR_HTH_N"/>
</dbReference>
<dbReference type="Proteomes" id="UP001525968">
    <property type="component" value="Unassembled WGS sequence"/>
</dbReference>
<dbReference type="Gene3D" id="1.10.10.10">
    <property type="entry name" value="Winged helix-like DNA-binding domain superfamily/Winged helix DNA-binding domain"/>
    <property type="match status" value="1"/>
</dbReference>
<evidence type="ECO:0000256" key="2">
    <source>
        <dbReference type="ARBA" id="ARBA00023015"/>
    </source>
</evidence>
<dbReference type="Pfam" id="PF03466">
    <property type="entry name" value="LysR_substrate"/>
    <property type="match status" value="1"/>
</dbReference>
<accession>A0ABT2PNJ2</accession>